<evidence type="ECO:0000259" key="2">
    <source>
        <dbReference type="Pfam" id="PF17919"/>
    </source>
</evidence>
<dbReference type="Gene3D" id="1.10.340.70">
    <property type="match status" value="1"/>
</dbReference>
<dbReference type="InterPro" id="IPR050951">
    <property type="entry name" value="Retrovirus_Pol_polyprotein"/>
</dbReference>
<evidence type="ECO:0000259" key="3">
    <source>
        <dbReference type="Pfam" id="PF17921"/>
    </source>
</evidence>
<reference evidence="4 5" key="1">
    <citation type="journal article" date="2024" name="BMC Genomics">
        <title>De novo assembly and annotation of Popillia japonica's genome with initial clues to its potential as an invasive pest.</title>
        <authorList>
            <person name="Cucini C."/>
            <person name="Boschi S."/>
            <person name="Funari R."/>
            <person name="Cardaioli E."/>
            <person name="Iannotti N."/>
            <person name="Marturano G."/>
            <person name="Paoli F."/>
            <person name="Bruttini M."/>
            <person name="Carapelli A."/>
            <person name="Frati F."/>
            <person name="Nardi F."/>
        </authorList>
    </citation>
    <scope>NUCLEOTIDE SEQUENCE [LARGE SCALE GENOMIC DNA]</scope>
    <source>
        <strain evidence="4">DMR45628</strain>
    </source>
</reference>
<evidence type="ECO:0000256" key="1">
    <source>
        <dbReference type="ARBA" id="ARBA00012493"/>
    </source>
</evidence>
<keyword evidence="4" id="KW-0695">RNA-directed DNA polymerase</keyword>
<dbReference type="EC" id="2.7.7.49" evidence="1"/>
<dbReference type="Pfam" id="PF17921">
    <property type="entry name" value="Integrase_H2C2"/>
    <property type="match status" value="1"/>
</dbReference>
<dbReference type="SUPFAM" id="SSF56672">
    <property type="entry name" value="DNA/RNA polymerases"/>
    <property type="match status" value="1"/>
</dbReference>
<accession>A0AAW1LQE8</accession>
<dbReference type="Pfam" id="PF17919">
    <property type="entry name" value="RT_RNaseH_2"/>
    <property type="match status" value="1"/>
</dbReference>
<dbReference type="InterPro" id="IPR041588">
    <property type="entry name" value="Integrase_H2C2"/>
</dbReference>
<dbReference type="GO" id="GO:0003964">
    <property type="term" value="F:RNA-directed DNA polymerase activity"/>
    <property type="evidence" value="ECO:0007669"/>
    <property type="project" value="UniProtKB-KW"/>
</dbReference>
<dbReference type="GO" id="GO:0003676">
    <property type="term" value="F:nucleic acid binding"/>
    <property type="evidence" value="ECO:0007669"/>
    <property type="project" value="InterPro"/>
</dbReference>
<sequence>MSKITAPLRLLTRQDTNWHWVPEHDKALVKLTTAPVLSFFNSTKPIVIETDASKNGLGACLLQDGHPIAFASRSLNSTEQKYAQDTNINTDHKPLESIFKKDLASITPRLQRMRLLYIADTLSRAFLSDQKMRARNIFYWPGLSTDIELFIKKCKTCEKTARKNHKEKLLPHPIPQRPWERLGVDIFTYANISYLVVYDAYSNWLELLRLKDKSAETAIPI</sequence>
<comment type="caution">
    <text evidence="4">The sequence shown here is derived from an EMBL/GenBank/DDBJ whole genome shotgun (WGS) entry which is preliminary data.</text>
</comment>
<keyword evidence="5" id="KW-1185">Reference proteome</keyword>
<dbReference type="PANTHER" id="PTHR37984">
    <property type="entry name" value="PROTEIN CBG26694"/>
    <property type="match status" value="1"/>
</dbReference>
<gene>
    <name evidence="4" type="ORF">QE152_g11297</name>
</gene>
<evidence type="ECO:0000313" key="5">
    <source>
        <dbReference type="Proteomes" id="UP001458880"/>
    </source>
</evidence>
<feature type="domain" description="Reverse transcriptase/retrotransposon-derived protein RNase H-like" evidence="2">
    <location>
        <begin position="30"/>
        <end position="84"/>
    </location>
</feature>
<name>A0AAW1LQE8_POPJA</name>
<dbReference type="InterPro" id="IPR043502">
    <property type="entry name" value="DNA/RNA_pol_sf"/>
</dbReference>
<dbReference type="Gene3D" id="3.30.420.10">
    <property type="entry name" value="Ribonuclease H-like superfamily/Ribonuclease H"/>
    <property type="match status" value="1"/>
</dbReference>
<keyword evidence="4" id="KW-0808">Transferase</keyword>
<protein>
    <recommendedName>
        <fullName evidence="1">RNA-directed DNA polymerase</fullName>
        <ecNumber evidence="1">2.7.7.49</ecNumber>
    </recommendedName>
</protein>
<dbReference type="InterPro" id="IPR041577">
    <property type="entry name" value="RT_RNaseH_2"/>
</dbReference>
<keyword evidence="4" id="KW-0548">Nucleotidyltransferase</keyword>
<dbReference type="InterPro" id="IPR036397">
    <property type="entry name" value="RNaseH_sf"/>
</dbReference>
<evidence type="ECO:0000313" key="4">
    <source>
        <dbReference type="EMBL" id="KAK9736733.1"/>
    </source>
</evidence>
<dbReference type="Proteomes" id="UP001458880">
    <property type="component" value="Unassembled WGS sequence"/>
</dbReference>
<organism evidence="4 5">
    <name type="scientific">Popillia japonica</name>
    <name type="common">Japanese beetle</name>
    <dbReference type="NCBI Taxonomy" id="7064"/>
    <lineage>
        <taxon>Eukaryota</taxon>
        <taxon>Metazoa</taxon>
        <taxon>Ecdysozoa</taxon>
        <taxon>Arthropoda</taxon>
        <taxon>Hexapoda</taxon>
        <taxon>Insecta</taxon>
        <taxon>Pterygota</taxon>
        <taxon>Neoptera</taxon>
        <taxon>Endopterygota</taxon>
        <taxon>Coleoptera</taxon>
        <taxon>Polyphaga</taxon>
        <taxon>Scarabaeiformia</taxon>
        <taxon>Scarabaeidae</taxon>
        <taxon>Rutelinae</taxon>
        <taxon>Popillia</taxon>
    </lineage>
</organism>
<dbReference type="AlphaFoldDB" id="A0AAW1LQE8"/>
<dbReference type="EMBL" id="JASPKY010000109">
    <property type="protein sequence ID" value="KAK9736733.1"/>
    <property type="molecule type" value="Genomic_DNA"/>
</dbReference>
<dbReference type="PANTHER" id="PTHR37984:SF8">
    <property type="entry name" value="CCHC-TYPE DOMAIN-CONTAINING PROTEIN"/>
    <property type="match status" value="1"/>
</dbReference>
<proteinExistence type="predicted"/>
<feature type="domain" description="Integrase zinc-binding" evidence="3">
    <location>
        <begin position="132"/>
        <end position="160"/>
    </location>
</feature>